<evidence type="ECO:0000313" key="2">
    <source>
        <dbReference type="Proteomes" id="UP001630127"/>
    </source>
</evidence>
<organism evidence="1 2">
    <name type="scientific">Cinchona calisaya</name>
    <dbReference type="NCBI Taxonomy" id="153742"/>
    <lineage>
        <taxon>Eukaryota</taxon>
        <taxon>Viridiplantae</taxon>
        <taxon>Streptophyta</taxon>
        <taxon>Embryophyta</taxon>
        <taxon>Tracheophyta</taxon>
        <taxon>Spermatophyta</taxon>
        <taxon>Magnoliopsida</taxon>
        <taxon>eudicotyledons</taxon>
        <taxon>Gunneridae</taxon>
        <taxon>Pentapetalae</taxon>
        <taxon>asterids</taxon>
        <taxon>lamiids</taxon>
        <taxon>Gentianales</taxon>
        <taxon>Rubiaceae</taxon>
        <taxon>Cinchonoideae</taxon>
        <taxon>Cinchoneae</taxon>
        <taxon>Cinchona</taxon>
    </lineage>
</organism>
<name>A0ABD2YKX8_9GENT</name>
<protein>
    <submittedName>
        <fullName evidence="1">Uncharacterized protein</fullName>
    </submittedName>
</protein>
<dbReference type="AlphaFoldDB" id="A0ABD2YKX8"/>
<gene>
    <name evidence="1" type="ORF">ACH5RR_031942</name>
</gene>
<comment type="caution">
    <text evidence="1">The sequence shown here is derived from an EMBL/GenBank/DDBJ whole genome shotgun (WGS) entry which is preliminary data.</text>
</comment>
<dbReference type="EMBL" id="JBJUIK010000013">
    <property type="protein sequence ID" value="KAL3506560.1"/>
    <property type="molecule type" value="Genomic_DNA"/>
</dbReference>
<accession>A0ABD2YKX8</accession>
<keyword evidence="2" id="KW-1185">Reference proteome</keyword>
<proteinExistence type="predicted"/>
<dbReference type="Proteomes" id="UP001630127">
    <property type="component" value="Unassembled WGS sequence"/>
</dbReference>
<evidence type="ECO:0000313" key="1">
    <source>
        <dbReference type="EMBL" id="KAL3506560.1"/>
    </source>
</evidence>
<reference evidence="1 2" key="1">
    <citation type="submission" date="2024-11" db="EMBL/GenBank/DDBJ databases">
        <title>A near-complete genome assembly of Cinchona calisaya.</title>
        <authorList>
            <person name="Lian D.C."/>
            <person name="Zhao X.W."/>
            <person name="Wei L."/>
        </authorList>
    </citation>
    <scope>NUCLEOTIDE SEQUENCE [LARGE SCALE GENOMIC DNA]</scope>
    <source>
        <tissue evidence="1">Nenye</tissue>
    </source>
</reference>
<sequence length="118" mass="14198">MPNFASKLKCNNVYEFYAYGYDESNDDYEVFRILCGRAYYRTEGCQDLYSQNTNSWRRIEDLNLGFIRGFHYIRDQLHWIMVRGEKMGTLDLESETYGEVEQTRYEDEDLMYCDLKGL</sequence>